<evidence type="ECO:0000259" key="11">
    <source>
        <dbReference type="Pfam" id="PF07730"/>
    </source>
</evidence>
<feature type="coiled-coil region" evidence="9">
    <location>
        <begin position="54"/>
        <end position="81"/>
    </location>
</feature>
<keyword evidence="9" id="KW-0175">Coiled coil</keyword>
<keyword evidence="10" id="KW-1133">Transmembrane helix</keyword>
<evidence type="ECO:0000256" key="10">
    <source>
        <dbReference type="SAM" id="Phobius"/>
    </source>
</evidence>
<evidence type="ECO:0000256" key="9">
    <source>
        <dbReference type="SAM" id="Coils"/>
    </source>
</evidence>
<keyword evidence="3" id="KW-0597">Phosphoprotein</keyword>
<dbReference type="GO" id="GO:0016301">
    <property type="term" value="F:kinase activity"/>
    <property type="evidence" value="ECO:0007669"/>
    <property type="project" value="UniProtKB-KW"/>
</dbReference>
<dbReference type="RefSeq" id="WP_371754197.1">
    <property type="nucleotide sequence ID" value="NZ_JAYJLD010000013.1"/>
</dbReference>
<feature type="transmembrane region" description="Helical" evidence="10">
    <location>
        <begin position="7"/>
        <end position="24"/>
    </location>
</feature>
<keyword evidence="6 12" id="KW-0418">Kinase</keyword>
<comment type="catalytic activity">
    <reaction evidence="1">
        <text>ATP + protein L-histidine = ADP + protein N-phospho-L-histidine.</text>
        <dbReference type="EC" id="2.7.13.3"/>
    </reaction>
</comment>
<sequence length="277" mass="32196">MTYKQMKWFILLTPTVTIGVWEYVRHHYLLPYLSMEAGNWLAPLIVFFVTVTFLTKLFSIMEQVQEELNQARASQAVLEEREKIARELHDGIAQSLFLLSVKMDQLEKNSVSGTGTASYEGLKKTVYQVNEYVRQAINNLRYPPNPIKLPWTDSLNNMVQNFVQDTGLCVHVDWKLEDINLSAKEKVELYSSVHEALLNIRKHANATQVWIHAEKFPKGWVCEISDDGQGYEGDPFQHENRYGLKILKDRAKEMGWRLVLQRESGRTRMEIRKEGPH</sequence>
<dbReference type="SUPFAM" id="SSF55874">
    <property type="entry name" value="ATPase domain of HSP90 chaperone/DNA topoisomerase II/histidine kinase"/>
    <property type="match status" value="1"/>
</dbReference>
<keyword evidence="5" id="KW-0547">Nucleotide-binding</keyword>
<dbReference type="PANTHER" id="PTHR24421:SF10">
    <property type="entry name" value="NITRATE_NITRITE SENSOR PROTEIN NARQ"/>
    <property type="match status" value="1"/>
</dbReference>
<dbReference type="CDD" id="cd16917">
    <property type="entry name" value="HATPase_UhpB-NarQ-NarX-like"/>
    <property type="match status" value="1"/>
</dbReference>
<evidence type="ECO:0000256" key="7">
    <source>
        <dbReference type="ARBA" id="ARBA00022840"/>
    </source>
</evidence>
<dbReference type="Pfam" id="PF07730">
    <property type="entry name" value="HisKA_3"/>
    <property type="match status" value="1"/>
</dbReference>
<dbReference type="Gene3D" id="1.20.5.1930">
    <property type="match status" value="1"/>
</dbReference>
<keyword evidence="10" id="KW-0812">Transmembrane</keyword>
<keyword evidence="13" id="KW-1185">Reference proteome</keyword>
<keyword evidence="7" id="KW-0067">ATP-binding</keyword>
<evidence type="ECO:0000256" key="3">
    <source>
        <dbReference type="ARBA" id="ARBA00022553"/>
    </source>
</evidence>
<gene>
    <name evidence="12" type="ORF">VF724_10420</name>
</gene>
<evidence type="ECO:0000256" key="2">
    <source>
        <dbReference type="ARBA" id="ARBA00012438"/>
    </source>
</evidence>
<evidence type="ECO:0000256" key="1">
    <source>
        <dbReference type="ARBA" id="ARBA00000085"/>
    </source>
</evidence>
<organism evidence="12 13">
    <name type="scientific">Ferviditalea candida</name>
    <dbReference type="NCBI Taxonomy" id="3108399"/>
    <lineage>
        <taxon>Bacteria</taxon>
        <taxon>Bacillati</taxon>
        <taxon>Bacillota</taxon>
        <taxon>Bacilli</taxon>
        <taxon>Bacillales</taxon>
        <taxon>Paenibacillaceae</taxon>
        <taxon>Ferviditalea</taxon>
    </lineage>
</organism>
<dbReference type="Gene3D" id="3.30.565.10">
    <property type="entry name" value="Histidine kinase-like ATPase, C-terminal domain"/>
    <property type="match status" value="1"/>
</dbReference>
<feature type="transmembrane region" description="Helical" evidence="10">
    <location>
        <begin position="40"/>
        <end position="58"/>
    </location>
</feature>
<keyword evidence="8" id="KW-0902">Two-component regulatory system</keyword>
<evidence type="ECO:0000256" key="5">
    <source>
        <dbReference type="ARBA" id="ARBA00022741"/>
    </source>
</evidence>
<dbReference type="Proteomes" id="UP001310386">
    <property type="component" value="Unassembled WGS sequence"/>
</dbReference>
<evidence type="ECO:0000313" key="12">
    <source>
        <dbReference type="EMBL" id="MEB3102078.1"/>
    </source>
</evidence>
<keyword evidence="4" id="KW-0808">Transferase</keyword>
<evidence type="ECO:0000256" key="6">
    <source>
        <dbReference type="ARBA" id="ARBA00022777"/>
    </source>
</evidence>
<name>A0ABU5ZIN6_9BACL</name>
<evidence type="ECO:0000256" key="4">
    <source>
        <dbReference type="ARBA" id="ARBA00022679"/>
    </source>
</evidence>
<dbReference type="InterPro" id="IPR050482">
    <property type="entry name" value="Sensor_HK_TwoCompSys"/>
</dbReference>
<evidence type="ECO:0000256" key="8">
    <source>
        <dbReference type="ARBA" id="ARBA00023012"/>
    </source>
</evidence>
<accession>A0ABU5ZIN6</accession>
<reference evidence="12" key="1">
    <citation type="submission" date="2023-12" db="EMBL/GenBank/DDBJ databases">
        <title>Fervidustalea candida gen. nov., sp. nov., a novel member of the family Paenibacillaceae isolated from a geothermal area.</title>
        <authorList>
            <person name="Li W.-J."/>
            <person name="Jiao J.-Y."/>
            <person name="Chen Y."/>
        </authorList>
    </citation>
    <scope>NUCLEOTIDE SEQUENCE</scope>
    <source>
        <strain evidence="12">SYSU GA230002</strain>
    </source>
</reference>
<dbReference type="EMBL" id="JAYJLD010000013">
    <property type="protein sequence ID" value="MEB3102078.1"/>
    <property type="molecule type" value="Genomic_DNA"/>
</dbReference>
<dbReference type="EC" id="2.7.13.3" evidence="2"/>
<dbReference type="InterPro" id="IPR011712">
    <property type="entry name" value="Sig_transdc_His_kin_sub3_dim/P"/>
</dbReference>
<keyword evidence="10" id="KW-0472">Membrane</keyword>
<feature type="domain" description="Signal transduction histidine kinase subgroup 3 dimerisation and phosphoacceptor" evidence="11">
    <location>
        <begin position="80"/>
        <end position="141"/>
    </location>
</feature>
<protein>
    <recommendedName>
        <fullName evidence="2">histidine kinase</fullName>
        <ecNumber evidence="2">2.7.13.3</ecNumber>
    </recommendedName>
</protein>
<comment type="caution">
    <text evidence="12">The sequence shown here is derived from an EMBL/GenBank/DDBJ whole genome shotgun (WGS) entry which is preliminary data.</text>
</comment>
<dbReference type="PANTHER" id="PTHR24421">
    <property type="entry name" value="NITRATE/NITRITE SENSOR PROTEIN NARX-RELATED"/>
    <property type="match status" value="1"/>
</dbReference>
<evidence type="ECO:0000313" key="13">
    <source>
        <dbReference type="Proteomes" id="UP001310386"/>
    </source>
</evidence>
<dbReference type="InterPro" id="IPR036890">
    <property type="entry name" value="HATPase_C_sf"/>
</dbReference>
<proteinExistence type="predicted"/>